<keyword evidence="2" id="KW-0732">Signal</keyword>
<name>A0A235FCE4_9BACL</name>
<feature type="coiled-coil region" evidence="1">
    <location>
        <begin position="57"/>
        <end position="84"/>
    </location>
</feature>
<dbReference type="InterPro" id="IPR045956">
    <property type="entry name" value="DUF6376"/>
</dbReference>
<evidence type="ECO:0008006" key="5">
    <source>
        <dbReference type="Google" id="ProtNLM"/>
    </source>
</evidence>
<dbReference type="AlphaFoldDB" id="A0A235FCE4"/>
<dbReference type="RefSeq" id="WP_094250588.1">
    <property type="nucleotide sequence ID" value="NZ_JBHLXL010000001.1"/>
</dbReference>
<dbReference type="Pfam" id="PF19903">
    <property type="entry name" value="DUF6376"/>
    <property type="match status" value="1"/>
</dbReference>
<feature type="signal peptide" evidence="2">
    <location>
        <begin position="1"/>
        <end position="24"/>
    </location>
</feature>
<dbReference type="EMBL" id="NOII01000001">
    <property type="protein sequence ID" value="OYD58627.1"/>
    <property type="molecule type" value="Genomic_DNA"/>
</dbReference>
<evidence type="ECO:0000256" key="1">
    <source>
        <dbReference type="SAM" id="Coils"/>
    </source>
</evidence>
<keyword evidence="1" id="KW-0175">Coiled coil</keyword>
<evidence type="ECO:0000313" key="4">
    <source>
        <dbReference type="Proteomes" id="UP000215059"/>
    </source>
</evidence>
<dbReference type="Proteomes" id="UP000215059">
    <property type="component" value="Unassembled WGS sequence"/>
</dbReference>
<dbReference type="OrthoDB" id="2607309at2"/>
<evidence type="ECO:0000313" key="3">
    <source>
        <dbReference type="EMBL" id="OYD58627.1"/>
    </source>
</evidence>
<evidence type="ECO:0000256" key="2">
    <source>
        <dbReference type="SAM" id="SignalP"/>
    </source>
</evidence>
<keyword evidence="4" id="KW-1185">Reference proteome</keyword>
<organism evidence="3 4">
    <name type="scientific">Fictibacillus aquaticus</name>
    <dbReference type="NCBI Taxonomy" id="2021314"/>
    <lineage>
        <taxon>Bacteria</taxon>
        <taxon>Bacillati</taxon>
        <taxon>Bacillota</taxon>
        <taxon>Bacilli</taxon>
        <taxon>Bacillales</taxon>
        <taxon>Fictibacillaceae</taxon>
        <taxon>Fictibacillus</taxon>
    </lineage>
</organism>
<gene>
    <name evidence="3" type="ORF">CGZ90_01625</name>
</gene>
<feature type="chain" id="PRO_5012782571" description="Lipoprotein" evidence="2">
    <location>
        <begin position="25"/>
        <end position="149"/>
    </location>
</feature>
<comment type="caution">
    <text evidence="3">The sequence shown here is derived from an EMBL/GenBank/DDBJ whole genome shotgun (WGS) entry which is preliminary data.</text>
</comment>
<proteinExistence type="predicted"/>
<accession>A0A235FCE4</accession>
<sequence>MKKIQVFSFLLIFSLLLMGCQAVSDVKNGIEYVPKATDFVNEVQTFANEVPALAEKAVSDKNAAADLEQKLNDMKSDINDFNDLTPPSMFEDIHSQVIEHNQSFEKGIDTYLENVKNGEISPDLLKQTGLTDEIAQYTDLLDQIKKIGE</sequence>
<dbReference type="PROSITE" id="PS51257">
    <property type="entry name" value="PROKAR_LIPOPROTEIN"/>
    <property type="match status" value="1"/>
</dbReference>
<reference evidence="3 4" key="1">
    <citation type="submission" date="2017-07" db="EMBL/GenBank/DDBJ databases">
        <title>Fictibacillus sp. nov. GDSW-R2A3 Genome sequencing and assembly.</title>
        <authorList>
            <person name="Mayilraj S."/>
        </authorList>
    </citation>
    <scope>NUCLEOTIDE SEQUENCE [LARGE SCALE GENOMIC DNA]</scope>
    <source>
        <strain evidence="3 4">GDSW-R2A3</strain>
    </source>
</reference>
<protein>
    <recommendedName>
        <fullName evidence="5">Lipoprotein</fullName>
    </recommendedName>
</protein>